<comment type="function">
    <text evidence="9">Plays a key role in early steps of protein N-linked glycosylation by being involved in the conversion of polyprenol into dolichol. Acts as a polyprenal reductase that mediates the reduction of polyprenal into dolichal in a NADP-dependent mechanism. Dolichols are required for the synthesis of dolichol-linked monosaccharides and the oligosaccharide precursor used for N-glycosylation.</text>
</comment>
<keyword evidence="9" id="KW-0256">Endoplasmic reticulum</keyword>
<accession>A0A815CUD5</accession>
<dbReference type="EC" id="1.3.1.94" evidence="2 9"/>
<dbReference type="GO" id="GO:0102389">
    <property type="term" value="F:polyprenol reductase activity"/>
    <property type="evidence" value="ECO:0007669"/>
    <property type="project" value="UniProtKB-UniRule"/>
</dbReference>
<organism evidence="11 12">
    <name type="scientific">Adineta ricciae</name>
    <name type="common">Rotifer</name>
    <dbReference type="NCBI Taxonomy" id="249248"/>
    <lineage>
        <taxon>Eukaryota</taxon>
        <taxon>Metazoa</taxon>
        <taxon>Spiralia</taxon>
        <taxon>Gnathifera</taxon>
        <taxon>Rotifera</taxon>
        <taxon>Eurotatoria</taxon>
        <taxon>Bdelloidea</taxon>
        <taxon>Adinetida</taxon>
        <taxon>Adinetidae</taxon>
        <taxon>Adineta</taxon>
    </lineage>
</organism>
<keyword evidence="3 9" id="KW-0812">Transmembrane</keyword>
<comment type="similarity">
    <text evidence="6 9">Belongs to the steroid 5-alpha reductase family. Polyprenal reductase subfamily.</text>
</comment>
<evidence type="ECO:0000256" key="9">
    <source>
        <dbReference type="RuleBase" id="RU367081"/>
    </source>
</evidence>
<proteinExistence type="inferred from homology"/>
<comment type="caution">
    <text evidence="11">The sequence shown here is derived from an EMBL/GenBank/DDBJ whole genome shotgun (WGS) entry which is preliminary data.</text>
</comment>
<keyword evidence="12" id="KW-1185">Reference proteome</keyword>
<evidence type="ECO:0000313" key="12">
    <source>
        <dbReference type="Proteomes" id="UP000663828"/>
    </source>
</evidence>
<keyword evidence="5 9" id="KW-0472">Membrane</keyword>
<evidence type="ECO:0000256" key="1">
    <source>
        <dbReference type="ARBA" id="ARBA00004127"/>
    </source>
</evidence>
<comment type="subcellular location">
    <subcellularLocation>
        <location evidence="1">Endomembrane system</location>
        <topology evidence="1">Multi-pass membrane protein</topology>
    </subcellularLocation>
    <subcellularLocation>
        <location evidence="9">Endoplasmic reticulum membrane</location>
    </subcellularLocation>
</comment>
<dbReference type="InterPro" id="IPR001104">
    <property type="entry name" value="3-oxo-5_a-steroid_4-DH_C"/>
</dbReference>
<dbReference type="InterPro" id="IPR039698">
    <property type="entry name" value="Dfg10/SRD5A3"/>
</dbReference>
<gene>
    <name evidence="11" type="ORF">XAT740_LOCUS28193</name>
</gene>
<evidence type="ECO:0000256" key="7">
    <source>
        <dbReference type="ARBA" id="ARBA00047186"/>
    </source>
</evidence>
<dbReference type="GO" id="GO:0016095">
    <property type="term" value="P:polyprenol catabolic process"/>
    <property type="evidence" value="ECO:0007669"/>
    <property type="project" value="UniProtKB-UniRule"/>
</dbReference>
<feature type="transmembrane region" description="Helical" evidence="9">
    <location>
        <begin position="12"/>
        <end position="30"/>
    </location>
</feature>
<sequence length="251" mass="29724">MLHWNLNALLTFTWLFLSAGMILLGIWLLIDCPINLSIINQIIRYFDCQMQCAKSRGTSKFYFINFYIVTLLVNVILFIFNLSSFLLFSLFLLHIFRRLYECLYVHQYVFQTHIDYLNYFLRLLHYPCVGLTIIMDYKYSLTQLTVLQAFLALILFFNASYIQYNIHLTLAKQIHSNPDDSWIFNYYLCPNSLAEIAIYISFYIASYRTTSMAALLVWTVLNQSLSALLNHRWYDHKLYSTKGHTLVPFIL</sequence>
<dbReference type="EMBL" id="CAJNOR010002395">
    <property type="protein sequence ID" value="CAF1288252.1"/>
    <property type="molecule type" value="Genomic_DNA"/>
</dbReference>
<dbReference type="GO" id="GO:0003865">
    <property type="term" value="F:3-oxo-5-alpha-steroid 4-dehydrogenase activity"/>
    <property type="evidence" value="ECO:0007669"/>
    <property type="project" value="TreeGrafter"/>
</dbReference>
<evidence type="ECO:0000256" key="6">
    <source>
        <dbReference type="ARBA" id="ARBA00046320"/>
    </source>
</evidence>
<protein>
    <recommendedName>
        <fullName evidence="7 9">Polyprenal reductase</fullName>
        <ecNumber evidence="2 9">1.3.1.94</ecNumber>
    </recommendedName>
</protein>
<dbReference type="GO" id="GO:0006488">
    <property type="term" value="P:dolichol-linked oligosaccharide biosynthetic process"/>
    <property type="evidence" value="ECO:0007669"/>
    <property type="project" value="UniProtKB-UniRule"/>
</dbReference>
<keyword evidence="9" id="KW-0560">Oxidoreductase</keyword>
<dbReference type="GO" id="GO:0005789">
    <property type="term" value="C:endoplasmic reticulum membrane"/>
    <property type="evidence" value="ECO:0007669"/>
    <property type="project" value="UniProtKB-SubCell"/>
</dbReference>
<evidence type="ECO:0000313" key="11">
    <source>
        <dbReference type="EMBL" id="CAF1288252.1"/>
    </source>
</evidence>
<evidence type="ECO:0000256" key="8">
    <source>
        <dbReference type="ARBA" id="ARBA00049427"/>
    </source>
</evidence>
<feature type="transmembrane region" description="Helical" evidence="9">
    <location>
        <begin position="146"/>
        <end position="164"/>
    </location>
</feature>
<keyword evidence="9" id="KW-0521">NADP</keyword>
<feature type="transmembrane region" description="Helical" evidence="9">
    <location>
        <begin position="184"/>
        <end position="205"/>
    </location>
</feature>
<dbReference type="PANTHER" id="PTHR14624:SF0">
    <property type="entry name" value="POLYPRENOL REDUCTASE"/>
    <property type="match status" value="1"/>
</dbReference>
<evidence type="ECO:0000259" key="10">
    <source>
        <dbReference type="Pfam" id="PF02544"/>
    </source>
</evidence>
<dbReference type="PROSITE" id="PS50244">
    <property type="entry name" value="S5A_REDUCTASE"/>
    <property type="match status" value="1"/>
</dbReference>
<evidence type="ECO:0000256" key="3">
    <source>
        <dbReference type="ARBA" id="ARBA00022692"/>
    </source>
</evidence>
<evidence type="ECO:0000256" key="2">
    <source>
        <dbReference type="ARBA" id="ARBA00012522"/>
    </source>
</evidence>
<dbReference type="Proteomes" id="UP000663828">
    <property type="component" value="Unassembled WGS sequence"/>
</dbReference>
<feature type="domain" description="3-oxo-5-alpha-steroid 4-dehydrogenase C-terminal" evidence="10">
    <location>
        <begin position="147"/>
        <end position="251"/>
    </location>
</feature>
<reference evidence="11" key="1">
    <citation type="submission" date="2021-02" db="EMBL/GenBank/DDBJ databases">
        <authorList>
            <person name="Nowell W R."/>
        </authorList>
    </citation>
    <scope>NUCLEOTIDE SEQUENCE</scope>
</reference>
<dbReference type="UniPathway" id="UPA00378"/>
<comment type="pathway">
    <text evidence="9">Protein modification; protein glycosylation.</text>
</comment>
<evidence type="ECO:0000256" key="4">
    <source>
        <dbReference type="ARBA" id="ARBA00022989"/>
    </source>
</evidence>
<dbReference type="Pfam" id="PF02544">
    <property type="entry name" value="Steroid_dh"/>
    <property type="match status" value="1"/>
</dbReference>
<dbReference type="PANTHER" id="PTHR14624">
    <property type="entry name" value="DFG10 PROTEIN"/>
    <property type="match status" value="1"/>
</dbReference>
<keyword evidence="4 9" id="KW-1133">Transmembrane helix</keyword>
<comment type="catalytic activity">
    <reaction evidence="8 9">
        <text>a di-trans,poly-cis-dolichal + NADP(+) = a di-trans,poly-cis-polyprenal + NADPH + H(+)</text>
        <dbReference type="Rhea" id="RHEA:80727"/>
        <dbReference type="Rhea" id="RHEA-COMP:19536"/>
        <dbReference type="Rhea" id="RHEA-COMP:19537"/>
        <dbReference type="ChEBI" id="CHEBI:15378"/>
        <dbReference type="ChEBI" id="CHEBI:57783"/>
        <dbReference type="ChEBI" id="CHEBI:58349"/>
        <dbReference type="ChEBI" id="CHEBI:231623"/>
        <dbReference type="ChEBI" id="CHEBI:231637"/>
        <dbReference type="EC" id="1.3.1.94"/>
    </reaction>
    <physiologicalReaction direction="right-to-left" evidence="8 9">
        <dbReference type="Rhea" id="RHEA:80729"/>
    </physiologicalReaction>
</comment>
<evidence type="ECO:0000256" key="5">
    <source>
        <dbReference type="ARBA" id="ARBA00023136"/>
    </source>
</evidence>
<name>A0A815CUD5_ADIRI</name>
<feature type="transmembrane region" description="Helical" evidence="9">
    <location>
        <begin position="64"/>
        <end position="96"/>
    </location>
</feature>
<dbReference type="AlphaFoldDB" id="A0A815CUD5"/>
<dbReference type="GO" id="GO:0160198">
    <property type="term" value="F:polyprenal reductase activity"/>
    <property type="evidence" value="ECO:0007669"/>
    <property type="project" value="UniProtKB-EC"/>
</dbReference>